<reference evidence="2 3" key="1">
    <citation type="journal article" date="2013" name="Front. Plant Sci.">
        <title>The Reference Genome of the Halophytic Plant Eutrema salsugineum.</title>
        <authorList>
            <person name="Yang R."/>
            <person name="Jarvis D.E."/>
            <person name="Chen H."/>
            <person name="Beilstein M.A."/>
            <person name="Grimwood J."/>
            <person name="Jenkins J."/>
            <person name="Shu S."/>
            <person name="Prochnik S."/>
            <person name="Xin M."/>
            <person name="Ma C."/>
            <person name="Schmutz J."/>
            <person name="Wing R.A."/>
            <person name="Mitchell-Olds T."/>
            <person name="Schumaker K.S."/>
            <person name="Wang X."/>
        </authorList>
    </citation>
    <scope>NUCLEOTIDE SEQUENCE [LARGE SCALE GENOMIC DNA]</scope>
</reference>
<proteinExistence type="predicted"/>
<dbReference type="OMA" id="LESMHIQ"/>
<dbReference type="KEGG" id="eus:EUTSA_v10029164mg"/>
<protein>
    <recommendedName>
        <fullName evidence="1">FBD domain-containing protein</fullName>
    </recommendedName>
</protein>
<dbReference type="EMBL" id="KI517537">
    <property type="protein sequence ID" value="ESQ38363.1"/>
    <property type="molecule type" value="Genomic_DNA"/>
</dbReference>
<dbReference type="PANTHER" id="PTHR31900">
    <property type="entry name" value="F-BOX/RNI SUPERFAMILY PROTEIN-RELATED"/>
    <property type="match status" value="1"/>
</dbReference>
<dbReference type="SUPFAM" id="SSF52047">
    <property type="entry name" value="RNI-like"/>
    <property type="match status" value="1"/>
</dbReference>
<keyword evidence="3" id="KW-1185">Reference proteome</keyword>
<evidence type="ECO:0000313" key="3">
    <source>
        <dbReference type="Proteomes" id="UP000030689"/>
    </source>
</evidence>
<dbReference type="Pfam" id="PF24758">
    <property type="entry name" value="LRR_At5g56370"/>
    <property type="match status" value="1"/>
</dbReference>
<evidence type="ECO:0000259" key="1">
    <source>
        <dbReference type="SMART" id="SM00579"/>
    </source>
</evidence>
<dbReference type="Proteomes" id="UP000030689">
    <property type="component" value="Unassembled WGS sequence"/>
</dbReference>
<dbReference type="InterPro" id="IPR006566">
    <property type="entry name" value="FBD"/>
</dbReference>
<dbReference type="PANTHER" id="PTHR31900:SF34">
    <property type="entry name" value="EMB|CAB62440.1-RELATED"/>
    <property type="match status" value="1"/>
</dbReference>
<dbReference type="Pfam" id="PF08387">
    <property type="entry name" value="FBD"/>
    <property type="match status" value="1"/>
</dbReference>
<sequence length="346" mass="39829">MLLSKRWRFIWSMVPKLVYSENYEVEKSVWDFLDKSLQLNKALTLESLRIELGPYCPKHADVGKCVSNAVNRCVRELNLQLNTFSRPHILPACLYTSKTLVKLTLTNKILVDVPSSVCLPSLESMNLTFVVYKDEDSLVRLLSSCLVLKDLFVVRDKHDNVARFTVKVSSLERSLVMDSPGLRYVKIVGSLRESFSIHNMPRLEVAFVNVETNYKFMRSFSSVMFLDLVSTQETSGNLSVSWKQPSSVPICLFNLEIFEWKAYGGRREEKEFLAYILANSIFLKTVGISRSSFYNYKPGENSLDKEQSMMEELESLYRVSASSQLLFSTQLRWRMSRKTGNHVDEI</sequence>
<name>V4LEY9_EUTSA</name>
<dbReference type="Gramene" id="ESQ38363">
    <property type="protein sequence ID" value="ESQ38363"/>
    <property type="gene ID" value="EUTSA_v10029164mg"/>
</dbReference>
<feature type="domain" description="FBD" evidence="1">
    <location>
        <begin position="249"/>
        <end position="328"/>
    </location>
</feature>
<dbReference type="SMART" id="SM00579">
    <property type="entry name" value="FBD"/>
    <property type="match status" value="1"/>
</dbReference>
<evidence type="ECO:0000313" key="2">
    <source>
        <dbReference type="EMBL" id="ESQ38363.1"/>
    </source>
</evidence>
<dbReference type="AlphaFoldDB" id="V4LEY9"/>
<gene>
    <name evidence="2" type="ORF">EUTSA_v10029164mg</name>
</gene>
<dbReference type="InterPro" id="IPR050232">
    <property type="entry name" value="FBL13/AtMIF1-like"/>
</dbReference>
<organism evidence="2 3">
    <name type="scientific">Eutrema salsugineum</name>
    <name type="common">Saltwater cress</name>
    <name type="synonym">Sisymbrium salsugineum</name>
    <dbReference type="NCBI Taxonomy" id="72664"/>
    <lineage>
        <taxon>Eukaryota</taxon>
        <taxon>Viridiplantae</taxon>
        <taxon>Streptophyta</taxon>
        <taxon>Embryophyta</taxon>
        <taxon>Tracheophyta</taxon>
        <taxon>Spermatophyta</taxon>
        <taxon>Magnoliopsida</taxon>
        <taxon>eudicotyledons</taxon>
        <taxon>Gunneridae</taxon>
        <taxon>Pentapetalae</taxon>
        <taxon>rosids</taxon>
        <taxon>malvids</taxon>
        <taxon>Brassicales</taxon>
        <taxon>Brassicaceae</taxon>
        <taxon>Eutremeae</taxon>
        <taxon>Eutrema</taxon>
    </lineage>
</organism>
<accession>V4LEY9</accession>
<dbReference type="InterPro" id="IPR055411">
    <property type="entry name" value="LRR_FXL15/At3g58940/PEG3-like"/>
</dbReference>